<dbReference type="GO" id="GO:0005506">
    <property type="term" value="F:iron ion binding"/>
    <property type="evidence" value="ECO:0007669"/>
    <property type="project" value="InterPro"/>
</dbReference>
<dbReference type="GeneID" id="123186110"/>
<reference evidence="8" key="1">
    <citation type="submission" date="2018-08" db="EMBL/GenBank/DDBJ databases">
        <authorList>
            <person name="Rossello M."/>
        </authorList>
    </citation>
    <scope>NUCLEOTIDE SEQUENCE [LARGE SCALE GENOMIC DNA]</scope>
    <source>
        <strain evidence="8">cv. Chinese Spring</strain>
    </source>
</reference>
<protein>
    <recommendedName>
        <fullName evidence="10">Cytochrome P450</fullName>
    </recommendedName>
</protein>
<dbReference type="GO" id="GO:0016491">
    <property type="term" value="F:oxidoreductase activity"/>
    <property type="evidence" value="ECO:0000318"/>
    <property type="project" value="GO_Central"/>
</dbReference>
<dbReference type="OMA" id="LLWFMNA"/>
<evidence type="ECO:0000313" key="8">
    <source>
        <dbReference type="EnsemblPlants" id="TraesCS2A02G463600.1"/>
    </source>
</evidence>
<keyword evidence="6 7" id="KW-0349">Heme</keyword>
<gene>
    <name evidence="8" type="primary">LOC123186110</name>
</gene>
<dbReference type="Gramene" id="TraesCS2A03G1091900.1">
    <property type="protein sequence ID" value="TraesCS2A03G1091900.1.CDS"/>
    <property type="gene ID" value="TraesCS2A03G1091900"/>
</dbReference>
<evidence type="ECO:0008006" key="10">
    <source>
        <dbReference type="Google" id="ProtNLM"/>
    </source>
</evidence>
<dbReference type="OrthoDB" id="2789670at2759"/>
<dbReference type="PROSITE" id="PS00086">
    <property type="entry name" value="CYTOCHROME_P450"/>
    <property type="match status" value="1"/>
</dbReference>
<dbReference type="Gramene" id="TraesCS2A02G463600.1">
    <property type="protein sequence ID" value="TraesCS2A02G463600.1"/>
    <property type="gene ID" value="TraesCS2A02G463600"/>
</dbReference>
<dbReference type="EnsemblPlants" id="TraesCS2A02G463600.1">
    <property type="protein sequence ID" value="TraesCS2A02G463600.1"/>
    <property type="gene ID" value="TraesCS2A02G463600"/>
</dbReference>
<reference evidence="8" key="2">
    <citation type="submission" date="2018-10" db="UniProtKB">
        <authorList>
            <consortium name="EnsemblPlants"/>
        </authorList>
    </citation>
    <scope>IDENTIFICATION</scope>
</reference>
<dbReference type="SMR" id="A0A3B6B519"/>
<dbReference type="Proteomes" id="UP000019116">
    <property type="component" value="Chromosome 2A"/>
</dbReference>
<keyword evidence="7" id="KW-0503">Monooxygenase</keyword>
<dbReference type="CDD" id="cd11072">
    <property type="entry name" value="CYP71-like"/>
    <property type="match status" value="1"/>
</dbReference>
<keyword evidence="2" id="KW-0812">Transmembrane</keyword>
<evidence type="ECO:0000256" key="3">
    <source>
        <dbReference type="ARBA" id="ARBA00022723"/>
    </source>
</evidence>
<evidence type="ECO:0000256" key="4">
    <source>
        <dbReference type="ARBA" id="ARBA00022989"/>
    </source>
</evidence>
<dbReference type="InterPro" id="IPR017972">
    <property type="entry name" value="Cyt_P450_CS"/>
</dbReference>
<sequence length="503" mass="56417">MEAYIYLLALLPLLYILRSLRAFFCSGDRGLRLPPGPWQLPIIGNLHHLFGALPHRALRDLSRRHGPLMLLKLGKVPVIVASSAEAAKEIMKTHDHIFCTRPLSSTAKVLNEHGTGITFSPYGAHWRQLRKICVLELLNAKRVKSFWPTREEEVIRFIRSISSASETQLTVNLSNMLTIYGSDTTVHSTLGCRFKDRDSDTLLDYVAEAVRLIGGYTLSDLFPSSRLARTLSSTLRRAAVFRDSVLSFLERIIDDHLARRSSKEVHQEDLVDALLRIKREGNLAFPLTMNHIKAVILDVFAGGSESPITTLQWAMTELMQNPSVMSRAQAEVRGAFAGQMKVTEEGLANLSYLQCIIKETLRLHAPTPLLLPRECQEQCNILGYDVPKGAIVLVNAWAISRDPEYWEEPEAFIPDRFMGSKVNYNGINFEFVPFGAGRRICPGVLFGVANIELALASLLFYFDWALPDGILPGDLDMTETMGISAKKKLDLRLRATLHVQLPR</sequence>
<keyword evidence="5 6" id="KW-0408">Iron</keyword>
<dbReference type="GO" id="GO:0004497">
    <property type="term" value="F:monooxygenase activity"/>
    <property type="evidence" value="ECO:0007669"/>
    <property type="project" value="UniProtKB-KW"/>
</dbReference>
<name>A0A3B6B519_WHEAT</name>
<dbReference type="PRINTS" id="PR00385">
    <property type="entry name" value="P450"/>
</dbReference>
<dbReference type="Pfam" id="PF00067">
    <property type="entry name" value="p450"/>
    <property type="match status" value="1"/>
</dbReference>
<dbReference type="Gene3D" id="1.10.630.10">
    <property type="entry name" value="Cytochrome P450"/>
    <property type="match status" value="1"/>
</dbReference>
<evidence type="ECO:0000256" key="1">
    <source>
        <dbReference type="ARBA" id="ARBA00010617"/>
    </source>
</evidence>
<comment type="similarity">
    <text evidence="1 7">Belongs to the cytochrome P450 family.</text>
</comment>
<dbReference type="GO" id="GO:0016705">
    <property type="term" value="F:oxidoreductase activity, acting on paired donors, with incorporation or reduction of molecular oxygen"/>
    <property type="evidence" value="ECO:0007669"/>
    <property type="project" value="InterPro"/>
</dbReference>
<proteinExistence type="inferred from homology"/>
<evidence type="ECO:0000256" key="7">
    <source>
        <dbReference type="RuleBase" id="RU000461"/>
    </source>
</evidence>
<dbReference type="PRINTS" id="PR00463">
    <property type="entry name" value="EP450I"/>
</dbReference>
<dbReference type="PANTHER" id="PTHR47955:SF21">
    <property type="entry name" value="OS06G0642300 PROTEIN"/>
    <property type="match status" value="1"/>
</dbReference>
<dbReference type="InterPro" id="IPR036396">
    <property type="entry name" value="Cyt_P450_sf"/>
</dbReference>
<evidence type="ECO:0000313" key="9">
    <source>
        <dbReference type="Proteomes" id="UP000019116"/>
    </source>
</evidence>
<dbReference type="PANTHER" id="PTHR47955">
    <property type="entry name" value="CYTOCHROME P450 FAMILY 71 PROTEIN"/>
    <property type="match status" value="1"/>
</dbReference>
<dbReference type="RefSeq" id="XP_044453838.1">
    <property type="nucleotide sequence ID" value="XM_044597903.1"/>
</dbReference>
<dbReference type="InterPro" id="IPR001128">
    <property type="entry name" value="Cyt_P450"/>
</dbReference>
<organism evidence="8">
    <name type="scientific">Triticum aestivum</name>
    <name type="common">Wheat</name>
    <dbReference type="NCBI Taxonomy" id="4565"/>
    <lineage>
        <taxon>Eukaryota</taxon>
        <taxon>Viridiplantae</taxon>
        <taxon>Streptophyta</taxon>
        <taxon>Embryophyta</taxon>
        <taxon>Tracheophyta</taxon>
        <taxon>Spermatophyta</taxon>
        <taxon>Magnoliopsida</taxon>
        <taxon>Liliopsida</taxon>
        <taxon>Poales</taxon>
        <taxon>Poaceae</taxon>
        <taxon>BOP clade</taxon>
        <taxon>Pooideae</taxon>
        <taxon>Triticodae</taxon>
        <taxon>Triticeae</taxon>
        <taxon>Triticinae</taxon>
        <taxon>Triticum</taxon>
    </lineage>
</organism>
<keyword evidence="3 6" id="KW-0479">Metal-binding</keyword>
<keyword evidence="4" id="KW-1133">Transmembrane helix</keyword>
<keyword evidence="9" id="KW-1185">Reference proteome</keyword>
<evidence type="ECO:0000256" key="6">
    <source>
        <dbReference type="PIRSR" id="PIRSR602401-1"/>
    </source>
</evidence>
<evidence type="ECO:0000256" key="5">
    <source>
        <dbReference type="ARBA" id="ARBA00023004"/>
    </source>
</evidence>
<feature type="binding site" description="axial binding residue" evidence="6">
    <location>
        <position position="441"/>
    </location>
    <ligand>
        <name>heme</name>
        <dbReference type="ChEBI" id="CHEBI:30413"/>
    </ligand>
    <ligandPart>
        <name>Fe</name>
        <dbReference type="ChEBI" id="CHEBI:18248"/>
    </ligandPart>
</feature>
<dbReference type="InterPro" id="IPR002401">
    <property type="entry name" value="Cyt_P450_E_grp-I"/>
</dbReference>
<dbReference type="AlphaFoldDB" id="A0A3B6B519"/>
<accession>A0A3B6B519</accession>
<dbReference type="GO" id="GO:0020037">
    <property type="term" value="F:heme binding"/>
    <property type="evidence" value="ECO:0007669"/>
    <property type="project" value="InterPro"/>
</dbReference>
<comment type="cofactor">
    <cofactor evidence="6">
        <name>heme</name>
        <dbReference type="ChEBI" id="CHEBI:30413"/>
    </cofactor>
</comment>
<evidence type="ECO:0000256" key="2">
    <source>
        <dbReference type="ARBA" id="ARBA00022692"/>
    </source>
</evidence>
<keyword evidence="7" id="KW-0560">Oxidoreductase</keyword>
<dbReference type="FunFam" id="1.10.630.10:FF:000064">
    <property type="entry name" value="Cytochrome P450 monooxygenase"/>
    <property type="match status" value="1"/>
</dbReference>
<keyword evidence="4" id="KW-0472">Membrane</keyword>
<dbReference type="SUPFAM" id="SSF48264">
    <property type="entry name" value="Cytochrome P450"/>
    <property type="match status" value="1"/>
</dbReference>
<dbReference type="STRING" id="4565.A0A3B6B519"/>